<reference evidence="4" key="1">
    <citation type="journal article" date="2012" name="Science">
        <title>The Paleozoic origin of enzymatic lignin decomposition reconstructed from 31 fungal genomes.</title>
        <authorList>
            <person name="Floudas D."/>
            <person name="Binder M."/>
            <person name="Riley R."/>
            <person name="Barry K."/>
            <person name="Blanchette R.A."/>
            <person name="Henrissat B."/>
            <person name="Martinez A.T."/>
            <person name="Otillar R."/>
            <person name="Spatafora J.W."/>
            <person name="Yadav J.S."/>
            <person name="Aerts A."/>
            <person name="Benoit I."/>
            <person name="Boyd A."/>
            <person name="Carlson A."/>
            <person name="Copeland A."/>
            <person name="Coutinho P.M."/>
            <person name="de Vries R.P."/>
            <person name="Ferreira P."/>
            <person name="Findley K."/>
            <person name="Foster B."/>
            <person name="Gaskell J."/>
            <person name="Glotzer D."/>
            <person name="Gorecki P."/>
            <person name="Heitman J."/>
            <person name="Hesse C."/>
            <person name="Hori C."/>
            <person name="Igarashi K."/>
            <person name="Jurgens J.A."/>
            <person name="Kallen N."/>
            <person name="Kersten P."/>
            <person name="Kohler A."/>
            <person name="Kuees U."/>
            <person name="Kumar T.K.A."/>
            <person name="Kuo A."/>
            <person name="LaButti K."/>
            <person name="Larrondo L.F."/>
            <person name="Lindquist E."/>
            <person name="Ling A."/>
            <person name="Lombard V."/>
            <person name="Lucas S."/>
            <person name="Lundell T."/>
            <person name="Martin R."/>
            <person name="McLaughlin D.J."/>
            <person name="Morgenstern I."/>
            <person name="Morin E."/>
            <person name="Murat C."/>
            <person name="Nagy L.G."/>
            <person name="Nolan M."/>
            <person name="Ohm R.A."/>
            <person name="Patyshakuliyeva A."/>
            <person name="Rokas A."/>
            <person name="Ruiz-Duenas F.J."/>
            <person name="Sabat G."/>
            <person name="Salamov A."/>
            <person name="Samejima M."/>
            <person name="Schmutz J."/>
            <person name="Slot J.C."/>
            <person name="St John F."/>
            <person name="Stenlid J."/>
            <person name="Sun H."/>
            <person name="Sun S."/>
            <person name="Syed K."/>
            <person name="Tsang A."/>
            <person name="Wiebenga A."/>
            <person name="Young D."/>
            <person name="Pisabarro A."/>
            <person name="Eastwood D.C."/>
            <person name="Martin F."/>
            <person name="Cullen D."/>
            <person name="Grigoriev I.V."/>
            <person name="Hibbett D.S."/>
        </authorList>
    </citation>
    <scope>NUCLEOTIDE SEQUENCE [LARGE SCALE GENOMIC DNA]</scope>
    <source>
        <strain evidence="4">RWD-64-598 SS2</strain>
    </source>
</reference>
<sequence>MECLSVECCSLSPSSPSVRIAAPLLGLLSSHLFLPLVLIFRLFVALVPLSVSFGCHPLRICSLRLYRGLRIMSRVFQSWTTEEQDDFLKVWWHKYTIAKRTSIAAECRFWWDVTTAWIRTWPDHYTLLSRSAVGSIWIPRFNHRRVCVLTYHLYDWFHAYERAVEEGLEAGTASPKSIPSTPSPFSTPSTSSMQFSPSSP</sequence>
<accession>A0A5M3MRW8</accession>
<keyword evidence="4" id="KW-1185">Reference proteome</keyword>
<feature type="transmembrane region" description="Helical" evidence="2">
    <location>
        <begin position="32"/>
        <end position="55"/>
    </location>
</feature>
<evidence type="ECO:0000313" key="3">
    <source>
        <dbReference type="EMBL" id="EIW81899.1"/>
    </source>
</evidence>
<organism evidence="3 4">
    <name type="scientific">Coniophora puteana (strain RWD-64-598)</name>
    <name type="common">Brown rot fungus</name>
    <dbReference type="NCBI Taxonomy" id="741705"/>
    <lineage>
        <taxon>Eukaryota</taxon>
        <taxon>Fungi</taxon>
        <taxon>Dikarya</taxon>
        <taxon>Basidiomycota</taxon>
        <taxon>Agaricomycotina</taxon>
        <taxon>Agaricomycetes</taxon>
        <taxon>Agaricomycetidae</taxon>
        <taxon>Boletales</taxon>
        <taxon>Coniophorineae</taxon>
        <taxon>Coniophoraceae</taxon>
        <taxon>Coniophora</taxon>
    </lineage>
</organism>
<evidence type="ECO:0000313" key="4">
    <source>
        <dbReference type="Proteomes" id="UP000053558"/>
    </source>
</evidence>
<feature type="region of interest" description="Disordered" evidence="1">
    <location>
        <begin position="171"/>
        <end position="200"/>
    </location>
</feature>
<dbReference type="AlphaFoldDB" id="A0A5M3MRW8"/>
<dbReference type="KEGG" id="cput:CONPUDRAFT_164624"/>
<evidence type="ECO:0000256" key="1">
    <source>
        <dbReference type="SAM" id="MobiDB-lite"/>
    </source>
</evidence>
<dbReference type="Proteomes" id="UP000053558">
    <property type="component" value="Unassembled WGS sequence"/>
</dbReference>
<keyword evidence="2" id="KW-0812">Transmembrane</keyword>
<feature type="compositionally biased region" description="Low complexity" evidence="1">
    <location>
        <begin position="174"/>
        <end position="200"/>
    </location>
</feature>
<dbReference type="RefSeq" id="XP_007767758.1">
    <property type="nucleotide sequence ID" value="XM_007769568.1"/>
</dbReference>
<proteinExistence type="predicted"/>
<comment type="caution">
    <text evidence="3">The sequence shown here is derived from an EMBL/GenBank/DDBJ whole genome shotgun (WGS) entry which is preliminary data.</text>
</comment>
<keyword evidence="2" id="KW-0472">Membrane</keyword>
<protein>
    <submittedName>
        <fullName evidence="3">Uncharacterized protein</fullName>
    </submittedName>
</protein>
<evidence type="ECO:0000256" key="2">
    <source>
        <dbReference type="SAM" id="Phobius"/>
    </source>
</evidence>
<dbReference type="GeneID" id="19205178"/>
<dbReference type="EMBL" id="JH711577">
    <property type="protein sequence ID" value="EIW81899.1"/>
    <property type="molecule type" value="Genomic_DNA"/>
</dbReference>
<gene>
    <name evidence="3" type="ORF">CONPUDRAFT_164624</name>
</gene>
<keyword evidence="2" id="KW-1133">Transmembrane helix</keyword>
<name>A0A5M3MRW8_CONPW</name>